<dbReference type="PANTHER" id="PTHR30486:SF16">
    <property type="entry name" value="TWITCHING MOTILITY PROTEIN PILT"/>
    <property type="match status" value="1"/>
</dbReference>
<dbReference type="PROSITE" id="PS00662">
    <property type="entry name" value="T2SP_E"/>
    <property type="match status" value="1"/>
</dbReference>
<dbReference type="PATRIC" id="fig|135826.4.peg.309"/>
<comment type="similarity">
    <text evidence="1">Belongs to the GSP E family.</text>
</comment>
<evidence type="ECO:0000313" key="4">
    <source>
        <dbReference type="Proteomes" id="UP000031950"/>
    </source>
</evidence>
<dbReference type="STRING" id="135826.KP77_03050"/>
<evidence type="ECO:0000259" key="2">
    <source>
        <dbReference type="PROSITE" id="PS00662"/>
    </source>
</evidence>
<dbReference type="Gene3D" id="3.40.50.300">
    <property type="entry name" value="P-loop containing nucleotide triphosphate hydrolases"/>
    <property type="match status" value="1"/>
</dbReference>
<reference evidence="3 4" key="1">
    <citation type="submission" date="2015-01" db="EMBL/GenBank/DDBJ databases">
        <title>Genome sequence of Jeotgalibacillus alimentarius.</title>
        <authorList>
            <person name="Goh K.M."/>
            <person name="Chan K.-G."/>
            <person name="Yaakop A.S."/>
            <person name="Ee R."/>
            <person name="Gan H.M."/>
            <person name="Chan C.S."/>
        </authorList>
    </citation>
    <scope>NUCLEOTIDE SEQUENCE [LARGE SCALE GENOMIC DNA]</scope>
    <source>
        <strain evidence="3 4">YKJ-13</strain>
    </source>
</reference>
<dbReference type="AlphaFoldDB" id="A0A0C2SH76"/>
<gene>
    <name evidence="3" type="ORF">KP77_03050</name>
</gene>
<dbReference type="InterPro" id="IPR027417">
    <property type="entry name" value="P-loop_NTPase"/>
</dbReference>
<dbReference type="InterPro" id="IPR001482">
    <property type="entry name" value="T2SS/T4SS_dom"/>
</dbReference>
<dbReference type="RefSeq" id="WP_041121001.1">
    <property type="nucleotide sequence ID" value="NZ_JXRQ01000008.1"/>
</dbReference>
<dbReference type="SUPFAM" id="SSF52540">
    <property type="entry name" value="P-loop containing nucleoside triphosphate hydrolases"/>
    <property type="match status" value="1"/>
</dbReference>
<protein>
    <submittedName>
        <fullName evidence="3">Twitching motility protein PilT</fullName>
    </submittedName>
</protein>
<name>A0A0C2SH76_9BACL</name>
<keyword evidence="4" id="KW-1185">Reference proteome</keyword>
<dbReference type="EMBL" id="JXRQ01000008">
    <property type="protein sequence ID" value="KIL53329.1"/>
    <property type="molecule type" value="Genomic_DNA"/>
</dbReference>
<dbReference type="GO" id="GO:0016887">
    <property type="term" value="F:ATP hydrolysis activity"/>
    <property type="evidence" value="ECO:0007669"/>
    <property type="project" value="InterPro"/>
</dbReference>
<dbReference type="GO" id="GO:0005524">
    <property type="term" value="F:ATP binding"/>
    <property type="evidence" value="ECO:0007669"/>
    <property type="project" value="InterPro"/>
</dbReference>
<comment type="caution">
    <text evidence="3">The sequence shown here is derived from an EMBL/GenBank/DDBJ whole genome shotgun (WGS) entry which is preliminary data.</text>
</comment>
<dbReference type="InterPro" id="IPR050921">
    <property type="entry name" value="T4SS_GSP_E_ATPase"/>
</dbReference>
<sequence length="341" mass="37974">MKEEIHYLLKTAFELGASDMHLSVGSPPVLRIDGSLKRLGKDKLKMNHTEKMAEAIIPEGKWDHLREKGELDFSYGLPGVSRFRVNVYHQRNCMSLAIRVIPTSIPSLKSLQLPPVLEEISHYHQGLVLVTGPTGSGKSTTLASMIQHINQTEKKHIITLEDPIEYLHSHDGCIVDQREVGYDTKTFANGLRSALRQDPDIILVGEMRDLETIQTAITAAETGHLVFATLHTSSAASTVERIIDVFPPEQQPQIRLQLASVLKGVISQRLLPLKDKKGRVAAVEIMTNNPAVANLIRTEKVHQLPSVIQTSMAQGMQLIQSAVRELYDKNMISQETAKPYM</sequence>
<evidence type="ECO:0000313" key="3">
    <source>
        <dbReference type="EMBL" id="KIL53329.1"/>
    </source>
</evidence>
<feature type="domain" description="Bacterial type II secretion system protein E" evidence="2">
    <location>
        <begin position="195"/>
        <end position="209"/>
    </location>
</feature>
<dbReference type="CDD" id="cd01131">
    <property type="entry name" value="PilT"/>
    <property type="match status" value="1"/>
</dbReference>
<dbReference type="SMART" id="SM00382">
    <property type="entry name" value="AAA"/>
    <property type="match status" value="1"/>
</dbReference>
<dbReference type="NCBIfam" id="TIGR01420">
    <property type="entry name" value="pilT_fam"/>
    <property type="match status" value="1"/>
</dbReference>
<accession>A0A0C2SH76</accession>
<dbReference type="InterPro" id="IPR006321">
    <property type="entry name" value="PilT/PilU"/>
</dbReference>
<dbReference type="Proteomes" id="UP000031950">
    <property type="component" value="Unassembled WGS sequence"/>
</dbReference>
<proteinExistence type="inferred from homology"/>
<dbReference type="OrthoDB" id="9808272at2"/>
<dbReference type="InterPro" id="IPR003593">
    <property type="entry name" value="AAA+_ATPase"/>
</dbReference>
<dbReference type="Pfam" id="PF00437">
    <property type="entry name" value="T2SSE"/>
    <property type="match status" value="1"/>
</dbReference>
<evidence type="ECO:0000256" key="1">
    <source>
        <dbReference type="ARBA" id="ARBA00006611"/>
    </source>
</evidence>
<organism evidence="3 4">
    <name type="scientific">Jeotgalibacillus alimentarius</name>
    <dbReference type="NCBI Taxonomy" id="135826"/>
    <lineage>
        <taxon>Bacteria</taxon>
        <taxon>Bacillati</taxon>
        <taxon>Bacillota</taxon>
        <taxon>Bacilli</taxon>
        <taxon>Bacillales</taxon>
        <taxon>Caryophanaceae</taxon>
        <taxon>Jeotgalibacillus</taxon>
    </lineage>
</organism>
<dbReference type="PANTHER" id="PTHR30486">
    <property type="entry name" value="TWITCHING MOTILITY PROTEIN PILT"/>
    <property type="match status" value="1"/>
</dbReference>
<dbReference type="Gene3D" id="3.30.450.90">
    <property type="match status" value="1"/>
</dbReference>